<dbReference type="Proteomes" id="UP001205337">
    <property type="component" value="Unassembled WGS sequence"/>
</dbReference>
<keyword evidence="2" id="KW-0238">DNA-binding</keyword>
<dbReference type="RefSeq" id="WP_258797539.1">
    <property type="nucleotide sequence ID" value="NZ_JANTHX010000004.1"/>
</dbReference>
<accession>A0ABT1ZCZ6</accession>
<dbReference type="Pfam" id="PF01638">
    <property type="entry name" value="HxlR"/>
    <property type="match status" value="1"/>
</dbReference>
<evidence type="ECO:0000256" key="2">
    <source>
        <dbReference type="ARBA" id="ARBA00023125"/>
    </source>
</evidence>
<dbReference type="PROSITE" id="PS51118">
    <property type="entry name" value="HTH_HXLR"/>
    <property type="match status" value="1"/>
</dbReference>
<sequence length="168" mass="18719">MPLGTDYAGQDCSVARALEVVGERWTLLIVRDLFYGIRRYNDLRKHIGLPPATLTDRLTSLIAHGVVARVAGEGARDEYELTPKGVSLWPVIYGLSQWGGANYVEDDKRMRYTHRSDGGLIRPDGICPGCGEIPEPTDIVIQKRSTADTDPISVALREPHRLLEPLRR</sequence>
<keyword evidence="1" id="KW-0805">Transcription regulation</keyword>
<dbReference type="PANTHER" id="PTHR33204:SF18">
    <property type="entry name" value="TRANSCRIPTIONAL REGULATORY PROTEIN"/>
    <property type="match status" value="1"/>
</dbReference>
<dbReference type="InterPro" id="IPR036388">
    <property type="entry name" value="WH-like_DNA-bd_sf"/>
</dbReference>
<organism evidence="5 6">
    <name type="scientific">Protaetiibacter mangrovi</name>
    <dbReference type="NCBI Taxonomy" id="2970926"/>
    <lineage>
        <taxon>Bacteria</taxon>
        <taxon>Bacillati</taxon>
        <taxon>Actinomycetota</taxon>
        <taxon>Actinomycetes</taxon>
        <taxon>Micrococcales</taxon>
        <taxon>Microbacteriaceae</taxon>
        <taxon>Protaetiibacter</taxon>
    </lineage>
</organism>
<evidence type="ECO:0000313" key="6">
    <source>
        <dbReference type="Proteomes" id="UP001205337"/>
    </source>
</evidence>
<name>A0ABT1ZCZ6_9MICO</name>
<evidence type="ECO:0000256" key="3">
    <source>
        <dbReference type="ARBA" id="ARBA00023163"/>
    </source>
</evidence>
<protein>
    <submittedName>
        <fullName evidence="5">Helix-turn-helix transcriptional regulator</fullName>
    </submittedName>
</protein>
<keyword evidence="3" id="KW-0804">Transcription</keyword>
<dbReference type="Gene3D" id="1.10.10.10">
    <property type="entry name" value="Winged helix-like DNA-binding domain superfamily/Winged helix DNA-binding domain"/>
    <property type="match status" value="1"/>
</dbReference>
<evidence type="ECO:0000259" key="4">
    <source>
        <dbReference type="PROSITE" id="PS51118"/>
    </source>
</evidence>
<dbReference type="InterPro" id="IPR002577">
    <property type="entry name" value="HTH_HxlR"/>
</dbReference>
<comment type="caution">
    <text evidence="5">The sequence shown here is derived from an EMBL/GenBank/DDBJ whole genome shotgun (WGS) entry which is preliminary data.</text>
</comment>
<dbReference type="PANTHER" id="PTHR33204">
    <property type="entry name" value="TRANSCRIPTIONAL REGULATOR, MARR FAMILY"/>
    <property type="match status" value="1"/>
</dbReference>
<dbReference type="SUPFAM" id="SSF46785">
    <property type="entry name" value="Winged helix' DNA-binding domain"/>
    <property type="match status" value="1"/>
</dbReference>
<evidence type="ECO:0000313" key="5">
    <source>
        <dbReference type="EMBL" id="MCS0498579.1"/>
    </source>
</evidence>
<reference evidence="5 6" key="1">
    <citation type="submission" date="2022-08" db="EMBL/GenBank/DDBJ databases">
        <authorList>
            <person name="Li F."/>
        </authorList>
    </citation>
    <scope>NUCLEOTIDE SEQUENCE [LARGE SCALE GENOMIC DNA]</scope>
    <source>
        <strain evidence="5 6">10F1B-8-1</strain>
    </source>
</reference>
<gene>
    <name evidence="5" type="ORF">NUH29_03315</name>
</gene>
<proteinExistence type="predicted"/>
<dbReference type="EMBL" id="JANTHX010000004">
    <property type="protein sequence ID" value="MCS0498579.1"/>
    <property type="molecule type" value="Genomic_DNA"/>
</dbReference>
<feature type="domain" description="HTH hxlR-type" evidence="4">
    <location>
        <begin position="12"/>
        <end position="107"/>
    </location>
</feature>
<evidence type="ECO:0000256" key="1">
    <source>
        <dbReference type="ARBA" id="ARBA00023015"/>
    </source>
</evidence>
<keyword evidence="6" id="KW-1185">Reference proteome</keyword>
<dbReference type="InterPro" id="IPR036390">
    <property type="entry name" value="WH_DNA-bd_sf"/>
</dbReference>